<dbReference type="Proteomes" id="UP001164748">
    <property type="component" value="Plasmid unnamed"/>
</dbReference>
<dbReference type="RefSeq" id="WP_269580538.1">
    <property type="nucleotide sequence ID" value="NZ_CP114589.1"/>
</dbReference>
<name>A0AA47KP39_9GAMM</name>
<organism evidence="1 2">
    <name type="scientific">Salinivibrio kushneri</name>
    <dbReference type="NCBI Taxonomy" id="1908198"/>
    <lineage>
        <taxon>Bacteria</taxon>
        <taxon>Pseudomonadati</taxon>
        <taxon>Pseudomonadota</taxon>
        <taxon>Gammaproteobacteria</taxon>
        <taxon>Vibrionales</taxon>
        <taxon>Vibrionaceae</taxon>
        <taxon>Salinivibrio</taxon>
    </lineage>
</organism>
<proteinExistence type="predicted"/>
<protein>
    <submittedName>
        <fullName evidence="1">Uncharacterized protein</fullName>
    </submittedName>
</protein>
<sequence length="94" mass="10738">MQDETSTSIANLIEVVENQITDQDPKKVAETLMRLRMTGYSRDEAIEYIACALMVEIYDVSHHNGQFTLSRYEANLDTLPDMPWADEINLDIGE</sequence>
<gene>
    <name evidence="1" type="ORF">N8M53_14670</name>
</gene>
<evidence type="ECO:0000313" key="1">
    <source>
        <dbReference type="EMBL" id="WBA10540.1"/>
    </source>
</evidence>
<keyword evidence="1" id="KW-0614">Plasmid</keyword>
<accession>A0AA47KP39</accession>
<dbReference type="EMBL" id="CP114589">
    <property type="protein sequence ID" value="WBA10540.1"/>
    <property type="molecule type" value="Genomic_DNA"/>
</dbReference>
<evidence type="ECO:0000313" key="2">
    <source>
        <dbReference type="Proteomes" id="UP001164748"/>
    </source>
</evidence>
<dbReference type="AlphaFoldDB" id="A0AA47KP39"/>
<reference evidence="1" key="1">
    <citation type="submission" date="2022-09" db="EMBL/GenBank/DDBJ databases">
        <authorList>
            <person name="Li Z.-J."/>
        </authorList>
    </citation>
    <scope>NUCLEOTIDE SEQUENCE</scope>
    <source>
        <strain evidence="1">TGB11</strain>
        <plasmid evidence="1">unnamed</plasmid>
    </source>
</reference>
<geneLocation type="plasmid" evidence="1 2">
    <name>unnamed</name>
</geneLocation>